<evidence type="ECO:0000313" key="1">
    <source>
        <dbReference type="EMBL" id="MCX2974818.1"/>
    </source>
</evidence>
<organism evidence="1 2">
    <name type="scientific">Candidatus Seongchinamella marina</name>
    <dbReference type="NCBI Taxonomy" id="2518990"/>
    <lineage>
        <taxon>Bacteria</taxon>
        <taxon>Pseudomonadati</taxon>
        <taxon>Pseudomonadota</taxon>
        <taxon>Gammaproteobacteria</taxon>
        <taxon>Cellvibrionales</taxon>
        <taxon>Halieaceae</taxon>
        <taxon>Seongchinamella</taxon>
    </lineage>
</organism>
<protein>
    <submittedName>
        <fullName evidence="1">Class I SAM-dependent methyltransferase</fullName>
    </submittedName>
</protein>
<dbReference type="EMBL" id="SHNP01000005">
    <property type="protein sequence ID" value="MCX2974818.1"/>
    <property type="molecule type" value="Genomic_DNA"/>
</dbReference>
<keyword evidence="2" id="KW-1185">Reference proteome</keyword>
<sequence length="214" mass="24651">MNGSLHCPLCDHRQIDPFYRDARREYLLCCHCALVFVTPKDYLTPAEEKAEYDLHQNEVYDEGYRGFLSRLTTPLLERIPEGARGLDFGCGPGPALATMLTEAGCQMQLYDVFFYPKEAVLEKSYQFITATEVVEHLHRPGSELAALWQQLEPGGYLGIMTKLVLDAQAFAGWHYKNDFTHVCFFSEQTWRWWAELNDAELERFGADVMLLRKP</sequence>
<dbReference type="SUPFAM" id="SSF53335">
    <property type="entry name" value="S-adenosyl-L-methionine-dependent methyltransferases"/>
    <property type="match status" value="1"/>
</dbReference>
<dbReference type="GO" id="GO:0008168">
    <property type="term" value="F:methyltransferase activity"/>
    <property type="evidence" value="ECO:0007669"/>
    <property type="project" value="UniProtKB-KW"/>
</dbReference>
<accession>A0ABT3SXT1</accession>
<name>A0ABT3SXT1_9GAMM</name>
<dbReference type="RefSeq" id="WP_279253526.1">
    <property type="nucleotide sequence ID" value="NZ_SHNP01000005.1"/>
</dbReference>
<keyword evidence="1" id="KW-0808">Transferase</keyword>
<gene>
    <name evidence="1" type="ORF">EYC87_14595</name>
</gene>
<keyword evidence="1" id="KW-0489">Methyltransferase</keyword>
<dbReference type="Proteomes" id="UP001143307">
    <property type="component" value="Unassembled WGS sequence"/>
</dbReference>
<proteinExistence type="predicted"/>
<comment type="caution">
    <text evidence="1">The sequence shown here is derived from an EMBL/GenBank/DDBJ whole genome shotgun (WGS) entry which is preliminary data.</text>
</comment>
<dbReference type="Pfam" id="PF13489">
    <property type="entry name" value="Methyltransf_23"/>
    <property type="match status" value="1"/>
</dbReference>
<dbReference type="Gene3D" id="3.40.50.150">
    <property type="entry name" value="Vaccinia Virus protein VP39"/>
    <property type="match status" value="2"/>
</dbReference>
<dbReference type="GO" id="GO:0032259">
    <property type="term" value="P:methylation"/>
    <property type="evidence" value="ECO:0007669"/>
    <property type="project" value="UniProtKB-KW"/>
</dbReference>
<reference evidence="1" key="1">
    <citation type="submission" date="2019-02" db="EMBL/GenBank/DDBJ databases">
        <authorList>
            <person name="Li S.-H."/>
        </authorList>
    </citation>
    <scope>NUCLEOTIDE SEQUENCE</scope>
    <source>
        <strain evidence="1">IMCC8485</strain>
    </source>
</reference>
<dbReference type="InterPro" id="IPR029063">
    <property type="entry name" value="SAM-dependent_MTases_sf"/>
</dbReference>
<evidence type="ECO:0000313" key="2">
    <source>
        <dbReference type="Proteomes" id="UP001143307"/>
    </source>
</evidence>